<organism evidence="9 10">
    <name type="scientific">Candidatus Sungiibacteriota bacterium</name>
    <dbReference type="NCBI Taxonomy" id="2750080"/>
    <lineage>
        <taxon>Bacteria</taxon>
        <taxon>Candidatus Sungiibacteriota</taxon>
    </lineage>
</organism>
<dbReference type="GO" id="GO:0015934">
    <property type="term" value="C:large ribosomal subunit"/>
    <property type="evidence" value="ECO:0007669"/>
    <property type="project" value="InterPro"/>
</dbReference>
<dbReference type="PIRSF" id="PIRSF002158">
    <property type="entry name" value="Ribosomal_L2"/>
    <property type="match status" value="1"/>
</dbReference>
<dbReference type="HAMAP" id="MF_01320_B">
    <property type="entry name" value="Ribosomal_uL2_B"/>
    <property type="match status" value="1"/>
</dbReference>
<evidence type="ECO:0000256" key="6">
    <source>
        <dbReference type="SAM" id="MobiDB-lite"/>
    </source>
</evidence>
<dbReference type="Proteomes" id="UP000704960">
    <property type="component" value="Unassembled WGS sequence"/>
</dbReference>
<dbReference type="InterPro" id="IPR014726">
    <property type="entry name" value="Ribosomal_uL2_dom3"/>
</dbReference>
<sequence length="274" mass="30197">MKKYAPTTPGRRSQEMFDTSSLTRKEPEKSLTVGFRRAVGRNAAGRITTRHKGGGVKRLYRLIDFHYDKKNVAAVVEAIEYDPNRTAFIALVRYADGERRYVLAPQGWRPGARFLVSASAPIEVGNRLPLAKIPVGAFVFNVELGPGRGAQLVRSAGVGAEVLAMEGGFAQLKLPSGEIRMLPAGSWATIGSLSNPERSLMTWGTAGRMRRRGIRPTVRGSAMNPRDHPYGGGEGRQLRGTRRPKTMWGKVVGGVKTRGSKNRSNRFILQRRKK</sequence>
<dbReference type="SUPFAM" id="SSF50249">
    <property type="entry name" value="Nucleic acid-binding proteins"/>
    <property type="match status" value="1"/>
</dbReference>
<feature type="domain" description="Large ribosomal subunit protein uL2 C-terminal" evidence="7">
    <location>
        <begin position="122"/>
        <end position="251"/>
    </location>
</feature>
<dbReference type="InterPro" id="IPR022666">
    <property type="entry name" value="Ribosomal_uL2_RNA-bd_dom"/>
</dbReference>
<evidence type="ECO:0000313" key="10">
    <source>
        <dbReference type="Proteomes" id="UP000704960"/>
    </source>
</evidence>
<feature type="region of interest" description="Disordered" evidence="6">
    <location>
        <begin position="1"/>
        <end position="27"/>
    </location>
</feature>
<dbReference type="Pfam" id="PF03947">
    <property type="entry name" value="Ribosomal_L2_C"/>
    <property type="match status" value="1"/>
</dbReference>
<feature type="compositionally biased region" description="Basic residues" evidence="6">
    <location>
        <begin position="258"/>
        <end position="274"/>
    </location>
</feature>
<comment type="function">
    <text evidence="5">One of the primary rRNA binding proteins. Required for association of the 30S and 50S subunits to form the 70S ribosome, for tRNA binding and peptide bond formation. It has been suggested to have peptidyltransferase activity; this is somewhat controversial. Makes several contacts with the 16S rRNA in the 70S ribosome.</text>
</comment>
<comment type="subunit">
    <text evidence="5">Part of the 50S ribosomal subunit. Forms a bridge to the 30S subunit in the 70S ribosome.</text>
</comment>
<protein>
    <recommendedName>
        <fullName evidence="4 5">Large ribosomal subunit protein uL2</fullName>
    </recommendedName>
</protein>
<dbReference type="GO" id="GO:0002181">
    <property type="term" value="P:cytoplasmic translation"/>
    <property type="evidence" value="ECO:0007669"/>
    <property type="project" value="TreeGrafter"/>
</dbReference>
<dbReference type="SUPFAM" id="SSF50104">
    <property type="entry name" value="Translation proteins SH3-like domain"/>
    <property type="match status" value="1"/>
</dbReference>
<evidence type="ECO:0000256" key="5">
    <source>
        <dbReference type="HAMAP-Rule" id="MF_01320"/>
    </source>
</evidence>
<dbReference type="InterPro" id="IPR005880">
    <property type="entry name" value="Ribosomal_uL2_bac/org-type"/>
</dbReference>
<keyword evidence="5" id="KW-0699">rRNA-binding</keyword>
<evidence type="ECO:0000259" key="8">
    <source>
        <dbReference type="SMART" id="SM01383"/>
    </source>
</evidence>
<feature type="domain" description="Large ribosomal subunit protein uL2 RNA-binding" evidence="8">
    <location>
        <begin position="40"/>
        <end position="117"/>
    </location>
</feature>
<dbReference type="GO" id="GO:0003735">
    <property type="term" value="F:structural constituent of ribosome"/>
    <property type="evidence" value="ECO:0007669"/>
    <property type="project" value="InterPro"/>
</dbReference>
<feature type="region of interest" description="Disordered" evidence="6">
    <location>
        <begin position="218"/>
        <end position="240"/>
    </location>
</feature>
<evidence type="ECO:0000256" key="2">
    <source>
        <dbReference type="ARBA" id="ARBA00022980"/>
    </source>
</evidence>
<dbReference type="Pfam" id="PF00181">
    <property type="entry name" value="Ribosomal_L2_N"/>
    <property type="match status" value="1"/>
</dbReference>
<dbReference type="InterPro" id="IPR022669">
    <property type="entry name" value="Ribosomal_uL2_C"/>
</dbReference>
<feature type="region of interest" description="Disordered" evidence="6">
    <location>
        <begin position="255"/>
        <end position="274"/>
    </location>
</feature>
<evidence type="ECO:0000256" key="1">
    <source>
        <dbReference type="ARBA" id="ARBA00005636"/>
    </source>
</evidence>
<accession>A0A933DSW0</accession>
<evidence type="ECO:0000313" key="9">
    <source>
        <dbReference type="EMBL" id="MBI4132044.1"/>
    </source>
</evidence>
<dbReference type="EMBL" id="JACQMJ010000004">
    <property type="protein sequence ID" value="MBI4132044.1"/>
    <property type="molecule type" value="Genomic_DNA"/>
</dbReference>
<evidence type="ECO:0000256" key="3">
    <source>
        <dbReference type="ARBA" id="ARBA00023274"/>
    </source>
</evidence>
<reference evidence="9" key="1">
    <citation type="submission" date="2020-07" db="EMBL/GenBank/DDBJ databases">
        <title>Huge and variable diversity of episymbiotic CPR bacteria and DPANN archaea in groundwater ecosystems.</title>
        <authorList>
            <person name="He C.Y."/>
            <person name="Keren R."/>
            <person name="Whittaker M."/>
            <person name="Farag I.F."/>
            <person name="Doudna J."/>
            <person name="Cate J.H.D."/>
            <person name="Banfield J.F."/>
        </authorList>
    </citation>
    <scope>NUCLEOTIDE SEQUENCE</scope>
    <source>
        <strain evidence="9">NC_groundwater_1226_Ag_S-0.1um_59_124</strain>
    </source>
</reference>
<dbReference type="NCBIfam" id="TIGR01171">
    <property type="entry name" value="rplB_bact"/>
    <property type="match status" value="1"/>
</dbReference>
<keyword evidence="2 5" id="KW-0689">Ribosomal protein</keyword>
<dbReference type="AlphaFoldDB" id="A0A933DSW0"/>
<dbReference type="PANTHER" id="PTHR13691:SF5">
    <property type="entry name" value="LARGE RIBOSOMAL SUBUNIT PROTEIN UL2M"/>
    <property type="match status" value="1"/>
</dbReference>
<evidence type="ECO:0000256" key="4">
    <source>
        <dbReference type="ARBA" id="ARBA00035242"/>
    </source>
</evidence>
<evidence type="ECO:0000259" key="7">
    <source>
        <dbReference type="SMART" id="SM01382"/>
    </source>
</evidence>
<dbReference type="FunFam" id="2.30.30.30:FF:000001">
    <property type="entry name" value="50S ribosomal protein L2"/>
    <property type="match status" value="1"/>
</dbReference>
<keyword evidence="3 5" id="KW-0687">Ribonucleoprotein</keyword>
<dbReference type="GO" id="GO:0016740">
    <property type="term" value="F:transferase activity"/>
    <property type="evidence" value="ECO:0007669"/>
    <property type="project" value="InterPro"/>
</dbReference>
<gene>
    <name evidence="5 9" type="primary">rplB</name>
    <name evidence="9" type="ORF">HY474_00240</name>
</gene>
<proteinExistence type="inferred from homology"/>
<keyword evidence="5" id="KW-0694">RNA-binding</keyword>
<dbReference type="GO" id="GO:0019843">
    <property type="term" value="F:rRNA binding"/>
    <property type="evidence" value="ECO:0007669"/>
    <property type="project" value="UniProtKB-UniRule"/>
</dbReference>
<dbReference type="PROSITE" id="PS00467">
    <property type="entry name" value="RIBOSOMAL_L2"/>
    <property type="match status" value="1"/>
</dbReference>
<dbReference type="FunFam" id="4.10.950.10:FF:000001">
    <property type="entry name" value="50S ribosomal protein L2"/>
    <property type="match status" value="1"/>
</dbReference>
<dbReference type="Gene3D" id="2.30.30.30">
    <property type="match status" value="1"/>
</dbReference>
<dbReference type="InterPro" id="IPR008991">
    <property type="entry name" value="Translation_prot_SH3-like_sf"/>
</dbReference>
<name>A0A933DSW0_9BACT</name>
<dbReference type="Gene3D" id="4.10.950.10">
    <property type="entry name" value="Ribosomal protein L2, domain 3"/>
    <property type="match status" value="1"/>
</dbReference>
<dbReference type="PANTHER" id="PTHR13691">
    <property type="entry name" value="RIBOSOMAL PROTEIN L2"/>
    <property type="match status" value="1"/>
</dbReference>
<dbReference type="Gene3D" id="2.40.50.140">
    <property type="entry name" value="Nucleic acid-binding proteins"/>
    <property type="match status" value="1"/>
</dbReference>
<comment type="caution">
    <text evidence="9">The sequence shown here is derived from an EMBL/GenBank/DDBJ whole genome shotgun (WGS) entry which is preliminary data.</text>
</comment>
<dbReference type="SMART" id="SM01382">
    <property type="entry name" value="Ribosomal_L2_C"/>
    <property type="match status" value="1"/>
</dbReference>
<comment type="similarity">
    <text evidence="1 5">Belongs to the universal ribosomal protein uL2 family.</text>
</comment>
<dbReference type="InterPro" id="IPR022671">
    <property type="entry name" value="Ribosomal_uL2_CS"/>
</dbReference>
<dbReference type="SMART" id="SM01383">
    <property type="entry name" value="Ribosomal_L2"/>
    <property type="match status" value="1"/>
</dbReference>
<dbReference type="InterPro" id="IPR012340">
    <property type="entry name" value="NA-bd_OB-fold"/>
</dbReference>
<dbReference type="InterPro" id="IPR002171">
    <property type="entry name" value="Ribosomal_uL2"/>
</dbReference>
<dbReference type="InterPro" id="IPR014722">
    <property type="entry name" value="Rib_uL2_dom2"/>
</dbReference>